<dbReference type="GO" id="GO:0004190">
    <property type="term" value="F:aspartic-type endopeptidase activity"/>
    <property type="evidence" value="ECO:0007669"/>
    <property type="project" value="InterPro"/>
</dbReference>
<dbReference type="InterPro" id="IPR032799">
    <property type="entry name" value="TAXi_C"/>
</dbReference>
<name>A0A6D2L493_9BRAS</name>
<evidence type="ECO:0000259" key="2">
    <source>
        <dbReference type="PROSITE" id="PS51767"/>
    </source>
</evidence>
<comment type="caution">
    <text evidence="3">The sequence shown here is derived from an EMBL/GenBank/DDBJ whole genome shotgun (WGS) entry which is preliminary data.</text>
</comment>
<dbReference type="Pfam" id="PF14541">
    <property type="entry name" value="TAXi_C"/>
    <property type="match status" value="1"/>
</dbReference>
<evidence type="ECO:0000313" key="3">
    <source>
        <dbReference type="EMBL" id="CAA7061442.1"/>
    </source>
</evidence>
<gene>
    <name evidence="3" type="ORF">MERR_LOCUS48678</name>
</gene>
<accession>A0A6D2L493</accession>
<evidence type="ECO:0000256" key="1">
    <source>
        <dbReference type="ARBA" id="ARBA00007447"/>
    </source>
</evidence>
<dbReference type="Pfam" id="PF14543">
    <property type="entry name" value="TAXi_N"/>
    <property type="match status" value="1"/>
</dbReference>
<dbReference type="Gene3D" id="2.40.70.10">
    <property type="entry name" value="Acid Proteases"/>
    <property type="match status" value="2"/>
</dbReference>
<dbReference type="PROSITE" id="PS51767">
    <property type="entry name" value="PEPTIDASE_A1"/>
    <property type="match status" value="1"/>
</dbReference>
<protein>
    <recommendedName>
        <fullName evidence="2">Peptidase A1 domain-containing protein</fullName>
    </recommendedName>
</protein>
<dbReference type="Proteomes" id="UP000467841">
    <property type="component" value="Unassembled WGS sequence"/>
</dbReference>
<dbReference type="OrthoDB" id="1882431at2759"/>
<proteinExistence type="inferred from homology"/>
<feature type="domain" description="Peptidase A1" evidence="2">
    <location>
        <begin position="1"/>
        <end position="283"/>
    </location>
</feature>
<reference evidence="3" key="1">
    <citation type="submission" date="2020-01" db="EMBL/GenBank/DDBJ databases">
        <authorList>
            <person name="Mishra B."/>
        </authorList>
    </citation>
    <scope>NUCLEOTIDE SEQUENCE [LARGE SCALE GENOMIC DNA]</scope>
</reference>
<dbReference type="GO" id="GO:0006508">
    <property type="term" value="P:proteolysis"/>
    <property type="evidence" value="ECO:0007669"/>
    <property type="project" value="InterPro"/>
</dbReference>
<dbReference type="EMBL" id="CACVBM020001873">
    <property type="protein sequence ID" value="CAA7061442.1"/>
    <property type="molecule type" value="Genomic_DNA"/>
</dbReference>
<comment type="similarity">
    <text evidence="1">Belongs to the peptidase A1 family.</text>
</comment>
<sequence>MLEQRLLWILLPDHDDLVAGRVVQDTLSFHSTNIEGRKILAPVSVRRFTFVCASKKNLQDLSTPADGVLGISPADTSFPKQVTSALGVLPKFYLCLPSSTSGSGHLFVGGGLSFTRTLTPLTSNASSGSYSVTVQSIYVDGVPLPLKPDLLNGGAKLSSVLPYTILHTDIYSALAKSFTQRAKAMGISKVREIAPFKDCFNTRTVGRNLTGPNVPVIEIGVPGRAGEVKWRFYGANTVVKETKTVMCLAFLDGGKRLEIHIGTHQIQDYMLEFDLSTSLLGFSDSLLLQSTSCSTWISKK</sequence>
<dbReference type="InterPro" id="IPR032861">
    <property type="entry name" value="TAXi_N"/>
</dbReference>
<dbReference type="InterPro" id="IPR001461">
    <property type="entry name" value="Aspartic_peptidase_A1"/>
</dbReference>
<keyword evidence="4" id="KW-1185">Reference proteome</keyword>
<evidence type="ECO:0000313" key="4">
    <source>
        <dbReference type="Proteomes" id="UP000467841"/>
    </source>
</evidence>
<dbReference type="InterPro" id="IPR021109">
    <property type="entry name" value="Peptidase_aspartic_dom_sf"/>
</dbReference>
<dbReference type="SUPFAM" id="SSF50630">
    <property type="entry name" value="Acid proteases"/>
    <property type="match status" value="1"/>
</dbReference>
<dbReference type="PANTHER" id="PTHR47965:SF52">
    <property type="entry name" value="EUKARYOTIC ASPARTYL PROTEASE FAMILY PROTEIN"/>
    <property type="match status" value="1"/>
</dbReference>
<organism evidence="3 4">
    <name type="scientific">Microthlaspi erraticum</name>
    <dbReference type="NCBI Taxonomy" id="1685480"/>
    <lineage>
        <taxon>Eukaryota</taxon>
        <taxon>Viridiplantae</taxon>
        <taxon>Streptophyta</taxon>
        <taxon>Embryophyta</taxon>
        <taxon>Tracheophyta</taxon>
        <taxon>Spermatophyta</taxon>
        <taxon>Magnoliopsida</taxon>
        <taxon>eudicotyledons</taxon>
        <taxon>Gunneridae</taxon>
        <taxon>Pentapetalae</taxon>
        <taxon>rosids</taxon>
        <taxon>malvids</taxon>
        <taxon>Brassicales</taxon>
        <taxon>Brassicaceae</taxon>
        <taxon>Coluteocarpeae</taxon>
        <taxon>Microthlaspi</taxon>
    </lineage>
</organism>
<dbReference type="AlphaFoldDB" id="A0A6D2L493"/>
<dbReference type="InterPro" id="IPR033121">
    <property type="entry name" value="PEPTIDASE_A1"/>
</dbReference>
<dbReference type="PANTHER" id="PTHR47965">
    <property type="entry name" value="ASPARTYL PROTEASE-RELATED"/>
    <property type="match status" value="1"/>
</dbReference>